<dbReference type="OrthoDB" id="1971971at2"/>
<dbReference type="AlphaFoldDB" id="A0A1M6TBT4"/>
<dbReference type="Proteomes" id="UP000184301">
    <property type="component" value="Unassembled WGS sequence"/>
</dbReference>
<sequence length="182" mass="21447">MREESYEVKCPRHIVFGDPLYFEEFKGERLKELVVDFKPPQYFKTRVILKEEEVPECPGFTLRTMSIYLAPKETLGTYLSGKMYEGQQIQQKEIGVDSACYIISVDGREEDIKTGGDGYWGDMQTLYHQHDQRKVKDAVILTVVIPDFVDFKDMQQWVNYFFEDVQLLKENKKEPKKDVPER</sequence>
<evidence type="ECO:0000313" key="2">
    <source>
        <dbReference type="Proteomes" id="UP000184301"/>
    </source>
</evidence>
<proteinExistence type="predicted"/>
<dbReference type="STRING" id="1121950.SAMN02745243_03190"/>
<dbReference type="RefSeq" id="WP_073112267.1">
    <property type="nucleotide sequence ID" value="NZ_FQZY01000057.1"/>
</dbReference>
<protein>
    <submittedName>
        <fullName evidence="1">Uncharacterized protein</fullName>
    </submittedName>
</protein>
<reference evidence="1 2" key="1">
    <citation type="submission" date="2016-11" db="EMBL/GenBank/DDBJ databases">
        <authorList>
            <person name="Jaros S."/>
            <person name="Januszkiewicz K."/>
            <person name="Wedrychowicz H."/>
        </authorList>
    </citation>
    <scope>NUCLEOTIDE SEQUENCE [LARGE SCALE GENOMIC DNA]</scope>
    <source>
        <strain evidence="1 2">DSM 15480</strain>
    </source>
</reference>
<keyword evidence="2" id="KW-1185">Reference proteome</keyword>
<dbReference type="EMBL" id="FQZY01000057">
    <property type="protein sequence ID" value="SHK54512.1"/>
    <property type="molecule type" value="Genomic_DNA"/>
</dbReference>
<gene>
    <name evidence="1" type="ORF">SAMN02745243_03190</name>
</gene>
<evidence type="ECO:0000313" key="1">
    <source>
        <dbReference type="EMBL" id="SHK54512.1"/>
    </source>
</evidence>
<organism evidence="1 2">
    <name type="scientific">Hespellia stercorisuis DSM 15480</name>
    <dbReference type="NCBI Taxonomy" id="1121950"/>
    <lineage>
        <taxon>Bacteria</taxon>
        <taxon>Bacillati</taxon>
        <taxon>Bacillota</taxon>
        <taxon>Clostridia</taxon>
        <taxon>Lachnospirales</taxon>
        <taxon>Lachnospiraceae</taxon>
        <taxon>Hespellia</taxon>
    </lineage>
</organism>
<accession>A0A1M6TBT4</accession>
<name>A0A1M6TBT4_9FIRM</name>